<evidence type="ECO:0000313" key="4">
    <source>
        <dbReference type="EMBL" id="KGC13492.1"/>
    </source>
</evidence>
<keyword evidence="2" id="KW-1133">Transmembrane helix</keyword>
<dbReference type="OMA" id="GDTGTQM"/>
<comment type="similarity">
    <text evidence="1">Belongs to the UPF0337 (CsbD) family.</text>
</comment>
<evidence type="ECO:0000256" key="2">
    <source>
        <dbReference type="SAM" id="Phobius"/>
    </source>
</evidence>
<keyword evidence="2" id="KW-0812">Transmembrane</keyword>
<dbReference type="Gene3D" id="1.10.1470.10">
    <property type="entry name" value="YjbJ"/>
    <property type="match status" value="1"/>
</dbReference>
<keyword evidence="2" id="KW-0472">Membrane</keyword>
<dbReference type="AlphaFoldDB" id="A0A095Y215"/>
<dbReference type="EMBL" id="CP104215">
    <property type="protein sequence ID" value="UWX74259.1"/>
    <property type="molecule type" value="Genomic_DNA"/>
</dbReference>
<dbReference type="Proteomes" id="UP000220629">
    <property type="component" value="Unassembled WGS sequence"/>
</dbReference>
<gene>
    <name evidence="5" type="ORF">CRM94_00010</name>
    <name evidence="4" type="ORF">DM48_1515</name>
    <name evidence="6" type="ORF">NYZ96_22270</name>
</gene>
<dbReference type="EMBL" id="PDDY01000001">
    <property type="protein sequence ID" value="PEH40685.1"/>
    <property type="molecule type" value="Genomic_DNA"/>
</dbReference>
<dbReference type="Proteomes" id="UP000029590">
    <property type="component" value="Unassembled WGS sequence"/>
</dbReference>
<dbReference type="GeneID" id="66459626"/>
<accession>A0A095G803</accession>
<proteinExistence type="inferred from homology"/>
<dbReference type="Pfam" id="PF05532">
    <property type="entry name" value="CsbD"/>
    <property type="match status" value="1"/>
</dbReference>
<dbReference type="InterPro" id="IPR036629">
    <property type="entry name" value="YjbJ_sf"/>
</dbReference>
<evidence type="ECO:0000259" key="3">
    <source>
        <dbReference type="Pfam" id="PF05532"/>
    </source>
</evidence>
<dbReference type="OrthoDB" id="8637255at2"/>
<accession>A0A095Y215</accession>
<reference evidence="6" key="4">
    <citation type="submission" date="2022-09" db="EMBL/GenBank/DDBJ databases">
        <title>Genomic of Burkholderia gladioli.</title>
        <authorList>
            <person name="Wu H."/>
        </authorList>
    </citation>
    <scope>NUCLEOTIDE SEQUENCE</scope>
    <source>
        <strain evidence="6">ZN-S4</strain>
    </source>
</reference>
<evidence type="ECO:0000256" key="1">
    <source>
        <dbReference type="ARBA" id="ARBA00009129"/>
    </source>
</evidence>
<sequence>MFEKTEGRAQNLAGKVQEAVGDVIGDRGTQFEGRARQVAGRMQESYGGALDQLRDVTASQPLAALATVAALSFVIGALWSRR</sequence>
<evidence type="ECO:0000313" key="5">
    <source>
        <dbReference type="EMBL" id="PEH40685.1"/>
    </source>
</evidence>
<reference evidence="8" key="2">
    <citation type="submission" date="2017-09" db="EMBL/GenBank/DDBJ databases">
        <title>FDA dAtabase for Regulatory Grade micrObial Sequences (FDA-ARGOS): Supporting development and validation of Infectious Disease Dx tests.</title>
        <authorList>
            <person name="Minogue T."/>
            <person name="Wolcott M."/>
            <person name="Wasieloski L."/>
            <person name="Aguilar W."/>
            <person name="Moore D."/>
            <person name="Tallon L."/>
            <person name="Sadzewicz L."/>
            <person name="Ott S."/>
            <person name="Zhao X."/>
            <person name="Nagaraj S."/>
            <person name="Vavikolanu K."/>
            <person name="Aluvathingal J."/>
            <person name="Nadendla S."/>
            <person name="Sichtig H."/>
        </authorList>
    </citation>
    <scope>NUCLEOTIDE SEQUENCE [LARGE SCALE GENOMIC DNA]</scope>
    <source>
        <strain evidence="8">FDAARGOS_390</strain>
    </source>
</reference>
<dbReference type="SUPFAM" id="SSF69047">
    <property type="entry name" value="Hypothetical protein YjbJ"/>
    <property type="match status" value="1"/>
</dbReference>
<evidence type="ECO:0000313" key="7">
    <source>
        <dbReference type="Proteomes" id="UP000029590"/>
    </source>
</evidence>
<dbReference type="Proteomes" id="UP001059745">
    <property type="component" value="Chromosome 2"/>
</dbReference>
<reference evidence="4 7" key="1">
    <citation type="submission" date="2014-04" db="EMBL/GenBank/DDBJ databases">
        <authorList>
            <person name="Bishop-Lilly K.A."/>
            <person name="Broomall S.M."/>
            <person name="Chain P.S."/>
            <person name="Chertkov O."/>
            <person name="Coyne S.R."/>
            <person name="Daligault H.E."/>
            <person name="Davenport K.W."/>
            <person name="Erkkila T."/>
            <person name="Frey K.G."/>
            <person name="Gibbons H.S."/>
            <person name="Gu W."/>
            <person name="Jaissle J."/>
            <person name="Johnson S.L."/>
            <person name="Koroleva G.I."/>
            <person name="Ladner J.T."/>
            <person name="Lo C.-C."/>
            <person name="Minogue T.D."/>
            <person name="Munk C."/>
            <person name="Palacios G.F."/>
            <person name="Redden C.L."/>
            <person name="Rosenzweig C.N."/>
            <person name="Scholz M.B."/>
            <person name="Teshima H."/>
            <person name="Xu Y."/>
        </authorList>
    </citation>
    <scope>NUCLEOTIDE SEQUENCE [LARGE SCALE GENOMIC DNA]</scope>
    <source>
        <strain evidence="7">gladioli</strain>
        <strain evidence="4">Gladioli</strain>
    </source>
</reference>
<feature type="transmembrane region" description="Helical" evidence="2">
    <location>
        <begin position="62"/>
        <end position="80"/>
    </location>
</feature>
<protein>
    <submittedName>
        <fullName evidence="5">CsbD family protein</fullName>
    </submittedName>
    <submittedName>
        <fullName evidence="4">CsbD-like family protein</fullName>
    </submittedName>
</protein>
<dbReference type="RefSeq" id="WP_013691289.1">
    <property type="nucleotide sequence ID" value="NZ_CADEPO010000015.1"/>
</dbReference>
<name>A0A095Y215_BURGA</name>
<feature type="domain" description="CsbD-like" evidence="3">
    <location>
        <begin position="3"/>
        <end position="54"/>
    </location>
</feature>
<reference evidence="5" key="3">
    <citation type="submission" date="2017-09" db="EMBL/GenBank/DDBJ databases">
        <title>FDA dAtabase for Regulatory Grade micrObial Sequences (FDA-ARGOS): Supporting development and validation of Infectious Disease Dx tests.</title>
        <authorList>
            <person name="Minogue T."/>
            <person name="Wolcott M."/>
            <person name="Wasieloski L."/>
            <person name="Aguilar W."/>
            <person name="Moore D."/>
            <person name="Tallon L.J."/>
            <person name="Sadzewicz L."/>
            <person name="Ott S."/>
            <person name="Zhao X."/>
            <person name="Nagaraj S."/>
            <person name="Vavikolanu K."/>
            <person name="Aluvathingal J."/>
            <person name="Nadendla S."/>
            <person name="Sichtig H."/>
        </authorList>
    </citation>
    <scope>NUCLEOTIDE SEQUENCE</scope>
    <source>
        <strain evidence="5">FDAARGOS_390</strain>
    </source>
</reference>
<dbReference type="InterPro" id="IPR008462">
    <property type="entry name" value="CsbD"/>
</dbReference>
<dbReference type="EMBL" id="JPGG01000016">
    <property type="protein sequence ID" value="KGC13492.1"/>
    <property type="molecule type" value="Genomic_DNA"/>
</dbReference>
<evidence type="ECO:0000313" key="8">
    <source>
        <dbReference type="Proteomes" id="UP000220629"/>
    </source>
</evidence>
<evidence type="ECO:0000313" key="6">
    <source>
        <dbReference type="EMBL" id="UWX74259.1"/>
    </source>
</evidence>
<organism evidence="5 8">
    <name type="scientific">Burkholderia gladioli</name>
    <name type="common">Pseudomonas marginata</name>
    <name type="synonym">Phytomonas marginata</name>
    <dbReference type="NCBI Taxonomy" id="28095"/>
    <lineage>
        <taxon>Bacteria</taxon>
        <taxon>Pseudomonadati</taxon>
        <taxon>Pseudomonadota</taxon>
        <taxon>Betaproteobacteria</taxon>
        <taxon>Burkholderiales</taxon>
        <taxon>Burkholderiaceae</taxon>
        <taxon>Burkholderia</taxon>
    </lineage>
</organism>
<dbReference type="KEGG" id="bgo:BM43_6249"/>